<dbReference type="EMBL" id="AHKH01000002">
    <property type="protein sequence ID" value="EHQ64134.1"/>
    <property type="molecule type" value="Genomic_DNA"/>
</dbReference>
<dbReference type="SUPFAM" id="SSF53448">
    <property type="entry name" value="Nucleotide-diphospho-sugar transferases"/>
    <property type="match status" value="1"/>
</dbReference>
<dbReference type="InterPro" id="IPR001173">
    <property type="entry name" value="Glyco_trans_2-like"/>
</dbReference>
<accession>H3S9L6</accession>
<dbReference type="Gene3D" id="3.90.550.10">
    <property type="entry name" value="Spore Coat Polysaccharide Biosynthesis Protein SpsA, Chain A"/>
    <property type="match status" value="1"/>
</dbReference>
<dbReference type="Pfam" id="PF00535">
    <property type="entry name" value="Glycos_transf_2"/>
    <property type="match status" value="1"/>
</dbReference>
<dbReference type="PANTHER" id="PTHR43685:SF11">
    <property type="entry name" value="GLYCOSYLTRANSFERASE TAGX-RELATED"/>
    <property type="match status" value="1"/>
</dbReference>
<name>H3S9L6_9BACL</name>
<organism evidence="3 4">
    <name type="scientific">Paenibacillus dendritiformis C454</name>
    <dbReference type="NCBI Taxonomy" id="1131935"/>
    <lineage>
        <taxon>Bacteria</taxon>
        <taxon>Bacillati</taxon>
        <taxon>Bacillota</taxon>
        <taxon>Bacilli</taxon>
        <taxon>Bacillales</taxon>
        <taxon>Paenibacillaceae</taxon>
        <taxon>Paenibacillus</taxon>
    </lineage>
</organism>
<dbReference type="PANTHER" id="PTHR43685">
    <property type="entry name" value="GLYCOSYLTRANSFERASE"/>
    <property type="match status" value="1"/>
</dbReference>
<comment type="caution">
    <text evidence="3">The sequence shown here is derived from an EMBL/GenBank/DDBJ whole genome shotgun (WGS) entry which is preliminary data.</text>
</comment>
<feature type="domain" description="Glycosyltransferase 2-like" evidence="2">
    <location>
        <begin position="2"/>
        <end position="85"/>
    </location>
</feature>
<dbReference type="AlphaFoldDB" id="H3S9L6"/>
<evidence type="ECO:0000256" key="1">
    <source>
        <dbReference type="ARBA" id="ARBA00006739"/>
    </source>
</evidence>
<dbReference type="Proteomes" id="UP000003900">
    <property type="component" value="Unassembled WGS sequence"/>
</dbReference>
<gene>
    <name evidence="3" type="ORF">PDENDC454_00975</name>
</gene>
<dbReference type="STRING" id="1131935.PDENDC454_00975"/>
<evidence type="ECO:0000313" key="3">
    <source>
        <dbReference type="EMBL" id="EHQ64134.1"/>
    </source>
</evidence>
<reference evidence="3 4" key="1">
    <citation type="journal article" date="2012" name="J. Bacteriol.">
        <title>Genome Sequence of the Pattern-Forming Social Bacterium Paenibacillus dendritiformis C454 Chiral Morphotype.</title>
        <authorList>
            <person name="Sirota-Madi A."/>
            <person name="Olender T."/>
            <person name="Helman Y."/>
            <person name="Brainis I."/>
            <person name="Finkelshtein A."/>
            <person name="Roth D."/>
            <person name="Hagai E."/>
            <person name="Leshkowitz D."/>
            <person name="Brodsky L."/>
            <person name="Galatenko V."/>
            <person name="Nikolaev V."/>
            <person name="Gutnick D.L."/>
            <person name="Lancet D."/>
            <person name="Ben-Jacob E."/>
        </authorList>
    </citation>
    <scope>NUCLEOTIDE SEQUENCE [LARGE SCALE GENOMIC DNA]</scope>
    <source>
        <strain evidence="3 4">C454</strain>
    </source>
</reference>
<protein>
    <recommendedName>
        <fullName evidence="2">Glycosyltransferase 2-like domain-containing protein</fullName>
    </recommendedName>
</protein>
<evidence type="ECO:0000313" key="4">
    <source>
        <dbReference type="Proteomes" id="UP000003900"/>
    </source>
</evidence>
<dbReference type="PATRIC" id="fig|1131935.3.peg.183"/>
<proteinExistence type="inferred from homology"/>
<evidence type="ECO:0000259" key="2">
    <source>
        <dbReference type="Pfam" id="PF00535"/>
    </source>
</evidence>
<dbReference type="InterPro" id="IPR029044">
    <property type="entry name" value="Nucleotide-diphossugar_trans"/>
</dbReference>
<comment type="similarity">
    <text evidence="1">Belongs to the glycosyltransferase 2 family.</text>
</comment>
<dbReference type="InterPro" id="IPR050834">
    <property type="entry name" value="Glycosyltransf_2"/>
</dbReference>
<keyword evidence="4" id="KW-1185">Reference proteome</keyword>
<sequence>MKNFEIIIVEDGVNTSYRLIEQFKDLDIKYFFFGMHMGRTRIGNYALSKSKGTYINFLDDDDFFFPSHLKSLTDAFYSFPNYGMIFSGSREYQLKYISMNPLSYKVKKERELYCNPVQKGDLFLKNMFPIQAVMFRRDMYEILGGFDENLTLLEDWDLWIRYSLQTEIGFVNEVTSVYTTPSNFFEKKKRKRRLAKYEEVILMKHSGLIQKKTKFYKIREYYKSNGLRATMKKILDVLKN</sequence>